<proteinExistence type="evidence at transcript level"/>
<reference evidence="2" key="1">
    <citation type="journal article" date="2016" name="PLoS ONE">
        <title>A Deep Insight into the Sialome of Male and Female Aedes aegypti Mosquitoes.</title>
        <authorList>
            <person name="Ribeiro J.M."/>
            <person name="Martin-Martin I."/>
            <person name="Arca B."/>
            <person name="Calvo E."/>
        </authorList>
    </citation>
    <scope>NUCLEOTIDE SEQUENCE</scope>
    <source>
        <strain evidence="2">Liverpool</strain>
        <tissue evidence="2">Salivary glands</tissue>
    </source>
</reference>
<evidence type="ECO:0000256" key="1">
    <source>
        <dbReference type="SAM" id="MobiDB-lite"/>
    </source>
</evidence>
<feature type="non-terminal residue" evidence="2">
    <location>
        <position position="1"/>
    </location>
</feature>
<accession>A0A0P6IUM8</accession>
<name>A0A0P6IUM8_AEDAE</name>
<dbReference type="AlphaFoldDB" id="A0A0P6IUM8"/>
<feature type="region of interest" description="Disordered" evidence="1">
    <location>
        <begin position="1"/>
        <end position="23"/>
    </location>
</feature>
<protein>
    <submittedName>
        <fullName evidence="2">Uncharacterized protein</fullName>
    </submittedName>
</protein>
<dbReference type="EMBL" id="GDUN01001073">
    <property type="protein sequence ID" value="JAN94846.1"/>
    <property type="molecule type" value="mRNA"/>
</dbReference>
<evidence type="ECO:0000313" key="2">
    <source>
        <dbReference type="EMBL" id="JAN94846.1"/>
    </source>
</evidence>
<organism evidence="2">
    <name type="scientific">Aedes aegypti</name>
    <name type="common">Yellowfever mosquito</name>
    <name type="synonym">Culex aegypti</name>
    <dbReference type="NCBI Taxonomy" id="7159"/>
    <lineage>
        <taxon>Eukaryota</taxon>
        <taxon>Metazoa</taxon>
        <taxon>Ecdysozoa</taxon>
        <taxon>Arthropoda</taxon>
        <taxon>Hexapoda</taxon>
        <taxon>Insecta</taxon>
        <taxon>Pterygota</taxon>
        <taxon>Neoptera</taxon>
        <taxon>Endopterygota</taxon>
        <taxon>Diptera</taxon>
        <taxon>Nematocera</taxon>
        <taxon>Culicoidea</taxon>
        <taxon>Culicidae</taxon>
        <taxon>Culicinae</taxon>
        <taxon>Aedini</taxon>
        <taxon>Aedes</taxon>
        <taxon>Stegomyia</taxon>
    </lineage>
</organism>
<sequence length="71" mass="7827">RYVPTGTKHASQISPLRKDPRPSRIEPTTLSMVMLNSCAFTATAIYPPLNTNKALKIALFDECRISLSPPV</sequence>